<evidence type="ECO:0000313" key="2">
    <source>
        <dbReference type="Proteomes" id="UP000886520"/>
    </source>
</evidence>
<accession>A0A9D4UQF1</accession>
<protein>
    <submittedName>
        <fullName evidence="1">Uncharacterized protein</fullName>
    </submittedName>
</protein>
<proteinExistence type="predicted"/>
<name>A0A9D4UQF1_ADICA</name>
<dbReference type="AlphaFoldDB" id="A0A9D4UQF1"/>
<evidence type="ECO:0000313" key="1">
    <source>
        <dbReference type="EMBL" id="KAI5071538.1"/>
    </source>
</evidence>
<dbReference type="EMBL" id="JABFUD020000013">
    <property type="protein sequence ID" value="KAI5071538.1"/>
    <property type="molecule type" value="Genomic_DNA"/>
</dbReference>
<dbReference type="Proteomes" id="UP000886520">
    <property type="component" value="Chromosome 13"/>
</dbReference>
<reference evidence="1" key="1">
    <citation type="submission" date="2021-01" db="EMBL/GenBank/DDBJ databases">
        <title>Adiantum capillus-veneris genome.</title>
        <authorList>
            <person name="Fang Y."/>
            <person name="Liao Q."/>
        </authorList>
    </citation>
    <scope>NUCLEOTIDE SEQUENCE</scope>
    <source>
        <strain evidence="1">H3</strain>
        <tissue evidence="1">Leaf</tissue>
    </source>
</reference>
<sequence>MRRVSKLWDSVVTSHELAEAWSIRHDRLQGDTSSVPWLVMVREHEGMRELVAFDSTSGTWIFFAALLTATCSETVLAALGGPYCPLVVNPDAGQGF</sequence>
<organism evidence="1 2">
    <name type="scientific">Adiantum capillus-veneris</name>
    <name type="common">Maidenhair fern</name>
    <dbReference type="NCBI Taxonomy" id="13818"/>
    <lineage>
        <taxon>Eukaryota</taxon>
        <taxon>Viridiplantae</taxon>
        <taxon>Streptophyta</taxon>
        <taxon>Embryophyta</taxon>
        <taxon>Tracheophyta</taxon>
        <taxon>Polypodiopsida</taxon>
        <taxon>Polypodiidae</taxon>
        <taxon>Polypodiales</taxon>
        <taxon>Pteridineae</taxon>
        <taxon>Pteridaceae</taxon>
        <taxon>Vittarioideae</taxon>
        <taxon>Adiantum</taxon>
    </lineage>
</organism>
<comment type="caution">
    <text evidence="1">The sequence shown here is derived from an EMBL/GenBank/DDBJ whole genome shotgun (WGS) entry which is preliminary data.</text>
</comment>
<feature type="non-terminal residue" evidence="1">
    <location>
        <position position="96"/>
    </location>
</feature>
<gene>
    <name evidence="1" type="ORF">GOP47_0013789</name>
</gene>
<keyword evidence="2" id="KW-1185">Reference proteome</keyword>